<dbReference type="EMBL" id="STFF01000010">
    <property type="protein sequence ID" value="THU33032.1"/>
    <property type="molecule type" value="Genomic_DNA"/>
</dbReference>
<dbReference type="SUPFAM" id="SSF51621">
    <property type="entry name" value="Phosphoenolpyruvate/pyruvate domain"/>
    <property type="match status" value="1"/>
</dbReference>
<dbReference type="Gene3D" id="3.20.20.60">
    <property type="entry name" value="Phosphoenolpyruvate-binding domains"/>
    <property type="match status" value="1"/>
</dbReference>
<name>A0A4S8HJK6_9BACT</name>
<reference evidence="1 2" key="1">
    <citation type="submission" date="2019-04" db="EMBL/GenBank/DDBJ databases">
        <title>Niastella caeni sp. nov., isolated from activated sludge.</title>
        <authorList>
            <person name="Sheng M."/>
        </authorList>
    </citation>
    <scope>NUCLEOTIDE SEQUENCE [LARGE SCALE GENOMIC DNA]</scope>
    <source>
        <strain evidence="1 2">HX-2-15</strain>
    </source>
</reference>
<dbReference type="Pfam" id="PF13714">
    <property type="entry name" value="PEP_mutase"/>
    <property type="match status" value="1"/>
</dbReference>
<keyword evidence="2" id="KW-1185">Reference proteome</keyword>
<proteinExistence type="predicted"/>
<evidence type="ECO:0000313" key="2">
    <source>
        <dbReference type="Proteomes" id="UP000306918"/>
    </source>
</evidence>
<organism evidence="1 2">
    <name type="scientific">Niastella caeni</name>
    <dbReference type="NCBI Taxonomy" id="2569763"/>
    <lineage>
        <taxon>Bacteria</taxon>
        <taxon>Pseudomonadati</taxon>
        <taxon>Bacteroidota</taxon>
        <taxon>Chitinophagia</taxon>
        <taxon>Chitinophagales</taxon>
        <taxon>Chitinophagaceae</taxon>
        <taxon>Niastella</taxon>
    </lineage>
</organism>
<dbReference type="GO" id="GO:0016829">
    <property type="term" value="F:lyase activity"/>
    <property type="evidence" value="ECO:0007669"/>
    <property type="project" value="UniProtKB-KW"/>
</dbReference>
<dbReference type="RefSeq" id="WP_136580222.1">
    <property type="nucleotide sequence ID" value="NZ_STFF01000010.1"/>
</dbReference>
<dbReference type="PANTHER" id="PTHR42905">
    <property type="entry name" value="PHOSPHOENOLPYRUVATE CARBOXYLASE"/>
    <property type="match status" value="1"/>
</dbReference>
<protein>
    <submittedName>
        <fullName evidence="1">Isocitrate lyase/phosphoenolpyruvate mutase family protein</fullName>
    </submittedName>
</protein>
<dbReference type="InterPro" id="IPR040442">
    <property type="entry name" value="Pyrv_kinase-like_dom_sf"/>
</dbReference>
<dbReference type="AlphaFoldDB" id="A0A4S8HJK6"/>
<sequence>MTTYQQFKQLHHTPGLFVLPNVWNAKSALLFQQENYPAIATSSAAVASSLGYEDGEAMPFEEYLLIIRRILATVKIPVSVDMEMGYSETDAGIYSNIKKLVELGVAGINIEDSTIQPSGRTLKDANRFAQTISFIKSKLAAEKLDLFINIRCDTYILNVANKQEETVQRLKLYATAGADGIFLPCISEEKDIAAAVSSTPLPINVMCIPGLPGFDTLKNLGVKRVSMGPFLFNKVYDSITPLIKTVTVSNGFAPFFS</sequence>
<dbReference type="PANTHER" id="PTHR42905:SF16">
    <property type="entry name" value="CARBOXYPHOSPHONOENOLPYRUVATE PHOSPHONOMUTASE-LIKE PROTEIN (AFU_ORTHOLOGUE AFUA_5G07230)"/>
    <property type="match status" value="1"/>
</dbReference>
<comment type="caution">
    <text evidence="1">The sequence shown here is derived from an EMBL/GenBank/DDBJ whole genome shotgun (WGS) entry which is preliminary data.</text>
</comment>
<gene>
    <name evidence="1" type="ORF">FAM09_26690</name>
</gene>
<keyword evidence="1" id="KW-0670">Pyruvate</keyword>
<dbReference type="Proteomes" id="UP000306918">
    <property type="component" value="Unassembled WGS sequence"/>
</dbReference>
<dbReference type="InterPro" id="IPR039556">
    <property type="entry name" value="ICL/PEPM"/>
</dbReference>
<accession>A0A4S8HJK6</accession>
<evidence type="ECO:0000313" key="1">
    <source>
        <dbReference type="EMBL" id="THU33032.1"/>
    </source>
</evidence>
<dbReference type="OrthoDB" id="9780430at2"/>
<keyword evidence="1" id="KW-0456">Lyase</keyword>
<dbReference type="CDD" id="cd00377">
    <property type="entry name" value="ICL_PEPM"/>
    <property type="match status" value="1"/>
</dbReference>
<dbReference type="InterPro" id="IPR015813">
    <property type="entry name" value="Pyrv/PenolPyrv_kinase-like_dom"/>
</dbReference>